<dbReference type="CDD" id="cd05656">
    <property type="entry name" value="M42_Frv"/>
    <property type="match status" value="1"/>
</dbReference>
<evidence type="ECO:0000256" key="4">
    <source>
        <dbReference type="ARBA" id="ARBA00022723"/>
    </source>
</evidence>
<evidence type="ECO:0000256" key="5">
    <source>
        <dbReference type="ARBA" id="ARBA00022801"/>
    </source>
</evidence>
<keyword evidence="2" id="KW-0031">Aminopeptidase</keyword>
<dbReference type="EMBL" id="JBCITK010000001">
    <property type="protein sequence ID" value="MEN0641940.1"/>
    <property type="molecule type" value="Genomic_DNA"/>
</dbReference>
<protein>
    <submittedName>
        <fullName evidence="7">M42 family metallopeptidase</fullName>
    </submittedName>
</protein>
<keyword evidence="8" id="KW-1185">Reference proteome</keyword>
<dbReference type="Gene3D" id="2.40.30.40">
    <property type="entry name" value="Peptidase M42, domain 2"/>
    <property type="match status" value="1"/>
</dbReference>
<name>A0ABU9VE77_9BACI</name>
<dbReference type="PANTHER" id="PTHR32481">
    <property type="entry name" value="AMINOPEPTIDASE"/>
    <property type="match status" value="1"/>
</dbReference>
<keyword evidence="3" id="KW-0645">Protease</keyword>
<evidence type="ECO:0000313" key="8">
    <source>
        <dbReference type="Proteomes" id="UP001418796"/>
    </source>
</evidence>
<dbReference type="Proteomes" id="UP001418796">
    <property type="component" value="Unassembled WGS sequence"/>
</dbReference>
<dbReference type="SUPFAM" id="SSF53187">
    <property type="entry name" value="Zn-dependent exopeptidases"/>
    <property type="match status" value="1"/>
</dbReference>
<reference evidence="7 8" key="1">
    <citation type="submission" date="2024-03" db="EMBL/GenBank/DDBJ databases">
        <title>Bacilli Hybrid Assemblies.</title>
        <authorList>
            <person name="Kovac J."/>
        </authorList>
    </citation>
    <scope>NUCLEOTIDE SEQUENCE [LARGE SCALE GENOMIC DNA]</scope>
    <source>
        <strain evidence="7 8">FSL R7-0666</strain>
    </source>
</reference>
<comment type="similarity">
    <text evidence="1 6">Belongs to the peptidase M42 family.</text>
</comment>
<dbReference type="PIRSF" id="PIRSF001123">
    <property type="entry name" value="PepA_GA"/>
    <property type="match status" value="1"/>
</dbReference>
<accession>A0ABU9VE77</accession>
<organism evidence="7 8">
    <name type="scientific">Alkalicoccobacillus gibsonii</name>
    <dbReference type="NCBI Taxonomy" id="79881"/>
    <lineage>
        <taxon>Bacteria</taxon>
        <taxon>Bacillati</taxon>
        <taxon>Bacillota</taxon>
        <taxon>Bacilli</taxon>
        <taxon>Bacillales</taxon>
        <taxon>Bacillaceae</taxon>
        <taxon>Alkalicoccobacillus</taxon>
    </lineage>
</organism>
<dbReference type="SUPFAM" id="SSF101821">
    <property type="entry name" value="Aminopeptidase/glucanase lid domain"/>
    <property type="match status" value="1"/>
</dbReference>
<evidence type="ECO:0000256" key="3">
    <source>
        <dbReference type="ARBA" id="ARBA00022670"/>
    </source>
</evidence>
<dbReference type="Pfam" id="PF05343">
    <property type="entry name" value="Peptidase_M42"/>
    <property type="match status" value="1"/>
</dbReference>
<dbReference type="Gene3D" id="3.40.630.10">
    <property type="entry name" value="Zn peptidases"/>
    <property type="match status" value="1"/>
</dbReference>
<dbReference type="PANTHER" id="PTHR32481:SF7">
    <property type="entry name" value="AMINOPEPTIDASE YHFE-RELATED"/>
    <property type="match status" value="1"/>
</dbReference>
<dbReference type="InterPro" id="IPR023367">
    <property type="entry name" value="Peptidase_M42_dom2"/>
</dbReference>
<gene>
    <name evidence="7" type="ORF">MKY91_02040</name>
</gene>
<dbReference type="RefSeq" id="WP_343129108.1">
    <property type="nucleotide sequence ID" value="NZ_JBCITK010000001.1"/>
</dbReference>
<sequence length="355" mass="38390">MKKLLEELTGLHGPCGNEQPVSKWIKDRVTPVADDVRVDALGNVFATKKGSKPGPHLIVTAHMDEVGFIAKKIEENGLIRFEKLGGNDDRLLLTQKVQLRTKKGMLTGVIGSISAHYAKFDDAAKVRNHRNLYIDIGAKSKEHAMELGVEIGTPITWKPNMEYLGDESTGRFVGKAFDDRAGCAVIITMLEELVDTEFSGSVTAIFTVQEEVGLRGAQVAARQVEADVAIALDTTAVSDTPEETMDQSLTLGGGTGIKVLDFSLISHPAVRDTLVHLAEEKNISHQKEVFPGIGTDGGAMSLANHGIPTGVLSIPSRYAHSPVEVIDMGDLQATKDLVKAFVLSLEEETSFPFFE</sequence>
<evidence type="ECO:0000313" key="7">
    <source>
        <dbReference type="EMBL" id="MEN0641940.1"/>
    </source>
</evidence>
<dbReference type="InterPro" id="IPR008007">
    <property type="entry name" value="Peptidase_M42"/>
</dbReference>
<dbReference type="InterPro" id="IPR051464">
    <property type="entry name" value="Peptidase_M42_aminopept"/>
</dbReference>
<evidence type="ECO:0000256" key="6">
    <source>
        <dbReference type="PIRNR" id="PIRNR001123"/>
    </source>
</evidence>
<evidence type="ECO:0000256" key="1">
    <source>
        <dbReference type="ARBA" id="ARBA00006272"/>
    </source>
</evidence>
<comment type="caution">
    <text evidence="7">The sequence shown here is derived from an EMBL/GenBank/DDBJ whole genome shotgun (WGS) entry which is preliminary data.</text>
</comment>
<evidence type="ECO:0000256" key="2">
    <source>
        <dbReference type="ARBA" id="ARBA00022438"/>
    </source>
</evidence>
<keyword evidence="5" id="KW-0378">Hydrolase</keyword>
<proteinExistence type="inferred from homology"/>
<keyword evidence="4" id="KW-0479">Metal-binding</keyword>